<dbReference type="Pfam" id="PF15579">
    <property type="entry name" value="Imm52"/>
    <property type="match status" value="1"/>
</dbReference>
<dbReference type="PATRIC" id="fig|28092.6.peg.6032"/>
<dbReference type="Proteomes" id="UP000033618">
    <property type="component" value="Unassembled WGS sequence"/>
</dbReference>
<dbReference type="AlphaFoldDB" id="A0A0F5JTQ7"/>
<dbReference type="OrthoDB" id="8718152at2"/>
<feature type="domain" description="Immunity protein 52" evidence="1">
    <location>
        <begin position="24"/>
        <end position="232"/>
    </location>
</feature>
<keyword evidence="3" id="KW-1185">Reference proteome</keyword>
<proteinExistence type="predicted"/>
<protein>
    <recommendedName>
        <fullName evidence="1">Immunity protein 52 domain-containing protein</fullName>
    </recommendedName>
</protein>
<evidence type="ECO:0000313" key="2">
    <source>
        <dbReference type="EMBL" id="KKB61029.1"/>
    </source>
</evidence>
<dbReference type="STRING" id="28092.WM40_25590"/>
<reference evidence="2 3" key="1">
    <citation type="submission" date="2015-03" db="EMBL/GenBank/DDBJ databases">
        <title>Draft Genome Sequence of Burkholderia andropogonis type strain ICMP2807, isolated from Sorghum bicolor.</title>
        <authorList>
            <person name="Lopes-Santos L."/>
            <person name="Castro D.B."/>
            <person name="Ottoboni L.M."/>
            <person name="Park D."/>
            <person name="Weirc B.S."/>
            <person name="Destefano S.A."/>
        </authorList>
    </citation>
    <scope>NUCLEOTIDE SEQUENCE [LARGE SCALE GENOMIC DNA]</scope>
    <source>
        <strain evidence="2 3">ICMP2807</strain>
    </source>
</reference>
<evidence type="ECO:0000259" key="1">
    <source>
        <dbReference type="Pfam" id="PF15579"/>
    </source>
</evidence>
<sequence>MDITAQYRDSKNIPHSEFGIHFARLHKVLSQLAGKDSKYSRWYLQTDTESQAHLYEVYDKAGAMTPAALAVLKEEYRKDFDESKRVGIWNGISDKLFCATVTLGMDNSVLPNSIDIRVGSAKGIPETFSSSVDFAAIVAAVATTYLPSYITVAPRKYITRQVFDDKLGVGWMLYLPRIITAKEVPEARELIPVLDFEKVQIGTIIVSVTEGVFSVDDPVHVEIANRIEIRLVDRDMLPRYQDL</sequence>
<dbReference type="EMBL" id="LAQU01000084">
    <property type="protein sequence ID" value="KKB61029.1"/>
    <property type="molecule type" value="Genomic_DNA"/>
</dbReference>
<name>A0A0F5JTQ7_9BURK</name>
<gene>
    <name evidence="2" type="ORF">WM40_25590</name>
</gene>
<dbReference type="InterPro" id="IPR028969">
    <property type="entry name" value="Imm52"/>
</dbReference>
<dbReference type="RefSeq" id="WP_046154430.1">
    <property type="nucleotide sequence ID" value="NZ_CADFGU010000026.1"/>
</dbReference>
<evidence type="ECO:0000313" key="3">
    <source>
        <dbReference type="Proteomes" id="UP000033618"/>
    </source>
</evidence>
<accession>A0A0F5JTQ7</accession>
<organism evidence="2 3">
    <name type="scientific">Robbsia andropogonis</name>
    <dbReference type="NCBI Taxonomy" id="28092"/>
    <lineage>
        <taxon>Bacteria</taxon>
        <taxon>Pseudomonadati</taxon>
        <taxon>Pseudomonadota</taxon>
        <taxon>Betaproteobacteria</taxon>
        <taxon>Burkholderiales</taxon>
        <taxon>Burkholderiaceae</taxon>
        <taxon>Robbsia</taxon>
    </lineage>
</organism>
<comment type="caution">
    <text evidence="2">The sequence shown here is derived from an EMBL/GenBank/DDBJ whole genome shotgun (WGS) entry which is preliminary data.</text>
</comment>